<gene>
    <name evidence="1" type="ORF">FB550_1202</name>
</gene>
<dbReference type="Pfam" id="PF20306">
    <property type="entry name" value="Sp-DndD"/>
    <property type="match status" value="1"/>
</dbReference>
<evidence type="ECO:0000313" key="2">
    <source>
        <dbReference type="Proteomes" id="UP000319671"/>
    </source>
</evidence>
<dbReference type="InterPro" id="IPR046882">
    <property type="entry name" value="Sp-DndD"/>
</dbReference>
<dbReference type="Proteomes" id="UP000319671">
    <property type="component" value="Unassembled WGS sequence"/>
</dbReference>
<accession>A0A561CME3</accession>
<comment type="caution">
    <text evidence="1">The sequence shown here is derived from an EMBL/GenBank/DDBJ whole genome shotgun (WGS) entry which is preliminary data.</text>
</comment>
<dbReference type="AlphaFoldDB" id="A0A561CME3"/>
<sequence>MNNVVNFHVFYVKILLQDAKTVASYKKLKVKSMKEIKRREIELLAKVCNQHNVPLKLAKDLIKSAEKLSYENVSQGARIKEYQDLIDFHAKNNQ</sequence>
<name>A0A561CME3_9BACI</name>
<proteinExistence type="predicted"/>
<organism evidence="1 2">
    <name type="scientific">Neobacillus bataviensis</name>
    <dbReference type="NCBI Taxonomy" id="220685"/>
    <lineage>
        <taxon>Bacteria</taxon>
        <taxon>Bacillati</taxon>
        <taxon>Bacillota</taxon>
        <taxon>Bacilli</taxon>
        <taxon>Bacillales</taxon>
        <taxon>Bacillaceae</taxon>
        <taxon>Neobacillus</taxon>
    </lineage>
</organism>
<reference evidence="1 2" key="1">
    <citation type="submission" date="2019-06" db="EMBL/GenBank/DDBJ databases">
        <title>Sorghum-associated microbial communities from plants grown in Nebraska, USA.</title>
        <authorList>
            <person name="Schachtman D."/>
        </authorList>
    </citation>
    <scope>NUCLEOTIDE SEQUENCE [LARGE SCALE GENOMIC DNA]</scope>
    <source>
        <strain evidence="1 2">2482</strain>
    </source>
</reference>
<dbReference type="EMBL" id="VIVN01000020">
    <property type="protein sequence ID" value="TWD92190.1"/>
    <property type="molecule type" value="Genomic_DNA"/>
</dbReference>
<protein>
    <submittedName>
        <fullName evidence="1">Uncharacterized protein</fullName>
    </submittedName>
</protein>
<keyword evidence="2" id="KW-1185">Reference proteome</keyword>
<dbReference type="RefSeq" id="WP_261380812.1">
    <property type="nucleotide sequence ID" value="NZ_VIVN01000020.1"/>
</dbReference>
<evidence type="ECO:0000313" key="1">
    <source>
        <dbReference type="EMBL" id="TWD92190.1"/>
    </source>
</evidence>